<sequence length="128" mass="13261">MRFLHRRGERGAAAVEFALVLPILLLLVLGLIEFSRLYNIQISLSNAAREGARNMAIHDSQSTAKAAAIAAAPSISPSMSGGQISITPAACAANQAVTVTITYNVSLLTGYFGTTLPLTGKGVMLCGG</sequence>
<gene>
    <name evidence="3" type="ORF">E3T25_16465</name>
</gene>
<accession>A0ABY2J1Q6</accession>
<organism evidence="3 4">
    <name type="scientific">Cryobacterium sandaracinum</name>
    <dbReference type="NCBI Taxonomy" id="1259247"/>
    <lineage>
        <taxon>Bacteria</taxon>
        <taxon>Bacillati</taxon>
        <taxon>Actinomycetota</taxon>
        <taxon>Actinomycetes</taxon>
        <taxon>Micrococcales</taxon>
        <taxon>Microbacteriaceae</taxon>
        <taxon>Cryobacterium</taxon>
    </lineage>
</organism>
<protein>
    <submittedName>
        <fullName evidence="3">Pilus assembly protein</fullName>
    </submittedName>
</protein>
<evidence type="ECO:0000313" key="3">
    <source>
        <dbReference type="EMBL" id="TFC98857.1"/>
    </source>
</evidence>
<dbReference type="NCBIfam" id="NF041390">
    <property type="entry name" value="TadE_Rv3655c"/>
    <property type="match status" value="1"/>
</dbReference>
<reference evidence="3 4" key="1">
    <citation type="submission" date="2019-03" db="EMBL/GenBank/DDBJ databases">
        <title>Genomics of glacier-inhabiting Cryobacterium strains.</title>
        <authorList>
            <person name="Liu Q."/>
            <person name="Xin Y.-H."/>
        </authorList>
    </citation>
    <scope>NUCLEOTIDE SEQUENCE [LARGE SCALE GENOMIC DNA]</scope>
    <source>
        <strain evidence="3 4">TMT2-16</strain>
    </source>
</reference>
<comment type="caution">
    <text evidence="3">The sequence shown here is derived from an EMBL/GenBank/DDBJ whole genome shotgun (WGS) entry which is preliminary data.</text>
</comment>
<evidence type="ECO:0000259" key="2">
    <source>
        <dbReference type="Pfam" id="PF07811"/>
    </source>
</evidence>
<dbReference type="EMBL" id="SOGO01000044">
    <property type="protein sequence ID" value="TFC98857.1"/>
    <property type="molecule type" value="Genomic_DNA"/>
</dbReference>
<dbReference type="Pfam" id="PF07811">
    <property type="entry name" value="TadE"/>
    <property type="match status" value="1"/>
</dbReference>
<dbReference type="InterPro" id="IPR049790">
    <property type="entry name" value="Rv3655c/TadE"/>
</dbReference>
<name>A0ABY2J1Q6_9MICO</name>
<keyword evidence="1" id="KW-1133">Transmembrane helix</keyword>
<dbReference type="InterPro" id="IPR012495">
    <property type="entry name" value="TadE-like_dom"/>
</dbReference>
<evidence type="ECO:0000256" key="1">
    <source>
        <dbReference type="SAM" id="Phobius"/>
    </source>
</evidence>
<dbReference type="Proteomes" id="UP000297851">
    <property type="component" value="Unassembled WGS sequence"/>
</dbReference>
<proteinExistence type="predicted"/>
<keyword evidence="1" id="KW-0812">Transmembrane</keyword>
<keyword evidence="4" id="KW-1185">Reference proteome</keyword>
<keyword evidence="1" id="KW-0472">Membrane</keyword>
<feature type="transmembrane region" description="Helical" evidence="1">
    <location>
        <begin position="12"/>
        <end position="32"/>
    </location>
</feature>
<feature type="domain" description="TadE-like" evidence="2">
    <location>
        <begin position="11"/>
        <end position="53"/>
    </location>
</feature>
<evidence type="ECO:0000313" key="4">
    <source>
        <dbReference type="Proteomes" id="UP000297851"/>
    </source>
</evidence>